<protein>
    <submittedName>
        <fullName evidence="2">Uncharacterized protein</fullName>
    </submittedName>
</protein>
<comment type="caution">
    <text evidence="2">The sequence shown here is derived from an EMBL/GenBank/DDBJ whole genome shotgun (WGS) entry which is preliminary data.</text>
</comment>
<reference evidence="2 3" key="1">
    <citation type="journal article" date="2023" name="Hortic Res">
        <title>Pangenome of water caltrop reveals structural variations and asymmetric subgenome divergence after allopolyploidization.</title>
        <authorList>
            <person name="Zhang X."/>
            <person name="Chen Y."/>
            <person name="Wang L."/>
            <person name="Yuan Y."/>
            <person name="Fang M."/>
            <person name="Shi L."/>
            <person name="Lu R."/>
            <person name="Comes H.P."/>
            <person name="Ma Y."/>
            <person name="Chen Y."/>
            <person name="Huang G."/>
            <person name="Zhou Y."/>
            <person name="Zheng Z."/>
            <person name="Qiu Y."/>
        </authorList>
    </citation>
    <scope>NUCLEOTIDE SEQUENCE [LARGE SCALE GENOMIC DNA]</scope>
    <source>
        <tissue evidence="2">Roots</tissue>
    </source>
</reference>
<evidence type="ECO:0000313" key="2">
    <source>
        <dbReference type="EMBL" id="KAK4747897.1"/>
    </source>
</evidence>
<gene>
    <name evidence="2" type="ORF">SAY87_014483</name>
</gene>
<feature type="compositionally biased region" description="Polar residues" evidence="1">
    <location>
        <begin position="120"/>
        <end position="129"/>
    </location>
</feature>
<sequence length="282" mass="31511">MPNTFGVASLYHDELITKLKNNPLELWRWIRFIKRKRNIEESGKHSLLLSLFSSTVHLFSHSHDATDSSSDEEHERCFQRRVKKFFHEITVGSVVQRSGQKRKPKRGGLLAGRQDMESTIGRSPLTNFPNPSPSVESTPEKKESSETAAAAATYNSGDESQTARSPTSVLRCQLSTPTLNGDAEFLGASRSFHSGDDLIVEETTCTVPESFSDYWRFDSFLGGCDMFDFRGFGEAALRREYPGDVFLNPGEDTVLGSTTWNLDGHFQDDIGEIFGSDLLLTV</sequence>
<dbReference type="EMBL" id="JAXIOK010000019">
    <property type="protein sequence ID" value="KAK4747897.1"/>
    <property type="molecule type" value="Genomic_DNA"/>
</dbReference>
<evidence type="ECO:0000256" key="1">
    <source>
        <dbReference type="SAM" id="MobiDB-lite"/>
    </source>
</evidence>
<feature type="compositionally biased region" description="Polar residues" evidence="1">
    <location>
        <begin position="154"/>
        <end position="168"/>
    </location>
</feature>
<feature type="region of interest" description="Disordered" evidence="1">
    <location>
        <begin position="96"/>
        <end position="168"/>
    </location>
</feature>
<organism evidence="2 3">
    <name type="scientific">Trapa incisa</name>
    <dbReference type="NCBI Taxonomy" id="236973"/>
    <lineage>
        <taxon>Eukaryota</taxon>
        <taxon>Viridiplantae</taxon>
        <taxon>Streptophyta</taxon>
        <taxon>Embryophyta</taxon>
        <taxon>Tracheophyta</taxon>
        <taxon>Spermatophyta</taxon>
        <taxon>Magnoliopsida</taxon>
        <taxon>eudicotyledons</taxon>
        <taxon>Gunneridae</taxon>
        <taxon>Pentapetalae</taxon>
        <taxon>rosids</taxon>
        <taxon>malvids</taxon>
        <taxon>Myrtales</taxon>
        <taxon>Lythraceae</taxon>
        <taxon>Trapa</taxon>
    </lineage>
</organism>
<dbReference type="AlphaFoldDB" id="A0AAN7H2U7"/>
<keyword evidence="3" id="KW-1185">Reference proteome</keyword>
<proteinExistence type="predicted"/>
<evidence type="ECO:0000313" key="3">
    <source>
        <dbReference type="Proteomes" id="UP001345219"/>
    </source>
</evidence>
<accession>A0AAN7H2U7</accession>
<name>A0AAN7H2U7_9MYRT</name>
<dbReference type="Proteomes" id="UP001345219">
    <property type="component" value="Chromosome 12"/>
</dbReference>